<keyword evidence="3" id="KW-1185">Reference proteome</keyword>
<dbReference type="EMBL" id="QEXV01000003">
    <property type="protein sequence ID" value="PWE17460.1"/>
    <property type="molecule type" value="Genomic_DNA"/>
</dbReference>
<sequence>MSASSLRLFHKIQLAAHRLKKTADRALVEAAGITVAQAAVLTLVADRQPVSQKAVAAALGFNESAVTAMVRRLLADGLLERERAAEDARAWRLRLSAAGSEALAAARGPFNDINAAIDSALRETDDAAFAAALDRLAARFRGA</sequence>
<dbReference type="InterPro" id="IPR036390">
    <property type="entry name" value="WH_DNA-bd_sf"/>
</dbReference>
<evidence type="ECO:0000313" key="2">
    <source>
        <dbReference type="EMBL" id="PWE17460.1"/>
    </source>
</evidence>
<dbReference type="InterPro" id="IPR036388">
    <property type="entry name" value="WH-like_DNA-bd_sf"/>
</dbReference>
<dbReference type="PANTHER" id="PTHR33164">
    <property type="entry name" value="TRANSCRIPTIONAL REGULATOR, MARR FAMILY"/>
    <property type="match status" value="1"/>
</dbReference>
<accession>A0A2U2BU02</accession>
<dbReference type="AlphaFoldDB" id="A0A2U2BU02"/>
<dbReference type="SUPFAM" id="SSF46785">
    <property type="entry name" value="Winged helix' DNA-binding domain"/>
    <property type="match status" value="1"/>
</dbReference>
<protein>
    <submittedName>
        <fullName evidence="2">MarR family transcriptional regulator</fullName>
    </submittedName>
</protein>
<gene>
    <name evidence="2" type="ORF">DDZ18_07210</name>
</gene>
<dbReference type="InterPro" id="IPR039422">
    <property type="entry name" value="MarR/SlyA-like"/>
</dbReference>
<dbReference type="RefSeq" id="WP_109252691.1">
    <property type="nucleotide sequence ID" value="NZ_QEXV01000003.1"/>
</dbReference>
<organism evidence="2 3">
    <name type="scientific">Marinicauda salina</name>
    <dbReference type="NCBI Taxonomy" id="2135793"/>
    <lineage>
        <taxon>Bacteria</taxon>
        <taxon>Pseudomonadati</taxon>
        <taxon>Pseudomonadota</taxon>
        <taxon>Alphaproteobacteria</taxon>
        <taxon>Maricaulales</taxon>
        <taxon>Maricaulaceae</taxon>
        <taxon>Marinicauda</taxon>
    </lineage>
</organism>
<comment type="caution">
    <text evidence="2">The sequence shown here is derived from an EMBL/GenBank/DDBJ whole genome shotgun (WGS) entry which is preliminary data.</text>
</comment>
<dbReference type="GO" id="GO:0003700">
    <property type="term" value="F:DNA-binding transcription factor activity"/>
    <property type="evidence" value="ECO:0007669"/>
    <property type="project" value="InterPro"/>
</dbReference>
<reference evidence="3" key="1">
    <citation type="submission" date="2018-05" db="EMBL/GenBank/DDBJ databases">
        <authorList>
            <person name="Liu B.-T."/>
        </authorList>
    </citation>
    <scope>NUCLEOTIDE SEQUENCE [LARGE SCALE GENOMIC DNA]</scope>
    <source>
        <strain evidence="3">WD6-1</strain>
    </source>
</reference>
<dbReference type="GO" id="GO:0006950">
    <property type="term" value="P:response to stress"/>
    <property type="evidence" value="ECO:0007669"/>
    <property type="project" value="TreeGrafter"/>
</dbReference>
<dbReference type="PROSITE" id="PS50995">
    <property type="entry name" value="HTH_MARR_2"/>
    <property type="match status" value="1"/>
</dbReference>
<evidence type="ECO:0000313" key="3">
    <source>
        <dbReference type="Proteomes" id="UP000245168"/>
    </source>
</evidence>
<dbReference type="Pfam" id="PF12802">
    <property type="entry name" value="MarR_2"/>
    <property type="match status" value="1"/>
</dbReference>
<dbReference type="OrthoDB" id="582199at2"/>
<proteinExistence type="predicted"/>
<dbReference type="PANTHER" id="PTHR33164:SF43">
    <property type="entry name" value="HTH-TYPE TRANSCRIPTIONAL REPRESSOR YETL"/>
    <property type="match status" value="1"/>
</dbReference>
<feature type="domain" description="HTH marR-type" evidence="1">
    <location>
        <begin position="5"/>
        <end position="138"/>
    </location>
</feature>
<dbReference type="Gene3D" id="1.10.10.10">
    <property type="entry name" value="Winged helix-like DNA-binding domain superfamily/Winged helix DNA-binding domain"/>
    <property type="match status" value="1"/>
</dbReference>
<dbReference type="SMART" id="SM00347">
    <property type="entry name" value="HTH_MARR"/>
    <property type="match status" value="1"/>
</dbReference>
<evidence type="ECO:0000259" key="1">
    <source>
        <dbReference type="PROSITE" id="PS50995"/>
    </source>
</evidence>
<name>A0A2U2BU02_9PROT</name>
<dbReference type="Proteomes" id="UP000245168">
    <property type="component" value="Unassembled WGS sequence"/>
</dbReference>
<dbReference type="InterPro" id="IPR000835">
    <property type="entry name" value="HTH_MarR-typ"/>
</dbReference>